<dbReference type="GO" id="GO:0051205">
    <property type="term" value="P:protein insertion into membrane"/>
    <property type="evidence" value="ECO:0007669"/>
    <property type="project" value="TreeGrafter"/>
</dbReference>
<dbReference type="AlphaFoldDB" id="A0A2K9NX95"/>
<dbReference type="PANTHER" id="PTHR12428:SF65">
    <property type="entry name" value="CYTOCHROME C OXIDASE ASSEMBLY PROTEIN COX18, MITOCHONDRIAL"/>
    <property type="match status" value="1"/>
</dbReference>
<keyword evidence="5 13" id="KW-1003">Cell membrane</keyword>
<keyword evidence="9 13" id="KW-0472">Membrane</keyword>
<evidence type="ECO:0000256" key="9">
    <source>
        <dbReference type="ARBA" id="ARBA00023136"/>
    </source>
</evidence>
<comment type="function">
    <text evidence="13">Required for the insertion and/or proper folding and/or complex formation of integral membrane proteins into the membrane. Involved in integration of membrane proteins that insert both dependently and independently of the Sec translocase complex, as well as at least some lipoproteins. Aids folding of multispanning membrane proteins.</text>
</comment>
<comment type="subcellular location">
    <subcellularLocation>
        <location evidence="1">Cell inner membrane</location>
        <topology evidence="1">Multi-pass membrane protein</topology>
    </subcellularLocation>
    <subcellularLocation>
        <location evidence="13">Cell membrane</location>
        <topology evidence="13">Multi-pass membrane protein</topology>
    </subcellularLocation>
</comment>
<evidence type="ECO:0000256" key="14">
    <source>
        <dbReference type="SAM" id="MobiDB-lite"/>
    </source>
</evidence>
<evidence type="ECO:0000256" key="1">
    <source>
        <dbReference type="ARBA" id="ARBA00004429"/>
    </source>
</evidence>
<comment type="caution">
    <text evidence="13">Lacks conserved residue(s) required for the propagation of feature annotation.</text>
</comment>
<dbReference type="GO" id="GO:0015031">
    <property type="term" value="P:protein transport"/>
    <property type="evidence" value="ECO:0007669"/>
    <property type="project" value="UniProtKB-KW"/>
</dbReference>
<dbReference type="RefSeq" id="WP_102245426.1">
    <property type="nucleotide sequence ID" value="NZ_CP025704.1"/>
</dbReference>
<keyword evidence="8 13" id="KW-1133">Transmembrane helix</keyword>
<keyword evidence="6 13" id="KW-0812">Transmembrane</keyword>
<sequence>MFNQDQKRAFIAVLLSGIVLFGWQYYFAQKAPAPAAVTTQPVATTTDLKEQPKTENPATLSAGTAAAATPAAPITIQPFTLKRDQYEFTLTNDLTVTDMKNPNSVFDFKSLTDSPAPLKLQVVTDYGATDLLFQMEQQGPNKIVGTNQNFGVTFEAFIKENGRVHVKLSSPKEFKYRLIFDARPMKSDSGQIRHFSVLTKDVKTIEVSKDKENDGNVNWMGTDYNFHLFAFVFPKETPARYKTTEAGQMLVEIPNASKEFSGDLVFTKKNYDELIALGDNLKLAVDFGFFAILAVPMLRALQFIYKFIPNYGLAIILVTILIRLITFPLQYKSFKSMKKMQTIQPELAKIKEKFKDEPQKMQKETMDLFKKAGANPLSGCLPLLLQMPFFFAIYRVLYSAVELVGAPFYGWIHDLSLHDPFYVLPLLMAGAMFAQQKMTPTTTMDPTQAKIMLFMPVIFAFIMKGLPAGLVLYIFVSTTVGIFQQMIVYKMAD</sequence>
<accession>A0A2K9NX95</accession>
<dbReference type="Proteomes" id="UP000235584">
    <property type="component" value="Chromosome"/>
</dbReference>
<dbReference type="NCBIfam" id="TIGR03592">
    <property type="entry name" value="yidC_oxa1_cterm"/>
    <property type="match status" value="1"/>
</dbReference>
<keyword evidence="16" id="KW-1185">Reference proteome</keyword>
<keyword evidence="7 13" id="KW-0653">Protein transport</keyword>
<organism evidence="15 16">
    <name type="scientific">Bacteriovorax stolpii</name>
    <name type="common">Bdellovibrio stolpii</name>
    <dbReference type="NCBI Taxonomy" id="960"/>
    <lineage>
        <taxon>Bacteria</taxon>
        <taxon>Pseudomonadati</taxon>
        <taxon>Bdellovibrionota</taxon>
        <taxon>Bacteriovoracia</taxon>
        <taxon>Bacteriovoracales</taxon>
        <taxon>Bacteriovoracaceae</taxon>
        <taxon>Bacteriovorax</taxon>
    </lineage>
</organism>
<dbReference type="CDD" id="cd20070">
    <property type="entry name" value="5TM_YidC_Alb3"/>
    <property type="match status" value="1"/>
</dbReference>
<comment type="subunit">
    <text evidence="13">Interacts with the Sec translocase complex via SecD. Specifically interacts with transmembrane segments of nascent integral membrane proteins during membrane integration.</text>
</comment>
<keyword evidence="10 13" id="KW-0143">Chaperone</keyword>
<gene>
    <name evidence="13" type="primary">yidC</name>
    <name evidence="15" type="ORF">C0V70_18905</name>
</gene>
<dbReference type="InterPro" id="IPR001708">
    <property type="entry name" value="YidC/ALB3/OXA1/COX18"/>
</dbReference>
<evidence type="ECO:0000256" key="13">
    <source>
        <dbReference type="HAMAP-Rule" id="MF_01810"/>
    </source>
</evidence>
<feature type="transmembrane region" description="Helical" evidence="13">
    <location>
        <begin position="451"/>
        <end position="476"/>
    </location>
</feature>
<dbReference type="EMBL" id="CP025704">
    <property type="protein sequence ID" value="AUO00139.1"/>
    <property type="molecule type" value="Genomic_DNA"/>
</dbReference>
<evidence type="ECO:0000256" key="10">
    <source>
        <dbReference type="ARBA" id="ARBA00023186"/>
    </source>
</evidence>
<evidence type="ECO:0000256" key="11">
    <source>
        <dbReference type="ARBA" id="ARBA00033245"/>
    </source>
</evidence>
<dbReference type="InterPro" id="IPR028055">
    <property type="entry name" value="YidC/Oxa/ALB_C"/>
</dbReference>
<evidence type="ECO:0000256" key="8">
    <source>
        <dbReference type="ARBA" id="ARBA00022989"/>
    </source>
</evidence>
<feature type="region of interest" description="Disordered" evidence="14">
    <location>
        <begin position="44"/>
        <end position="64"/>
    </location>
</feature>
<name>A0A2K9NX95_BACTC</name>
<dbReference type="InterPro" id="IPR019998">
    <property type="entry name" value="Membr_insert_YidC"/>
</dbReference>
<dbReference type="GO" id="GO:0005886">
    <property type="term" value="C:plasma membrane"/>
    <property type="evidence" value="ECO:0007669"/>
    <property type="project" value="UniProtKB-SubCell"/>
</dbReference>
<dbReference type="HAMAP" id="MF_01810">
    <property type="entry name" value="YidC_type1"/>
    <property type="match status" value="1"/>
</dbReference>
<evidence type="ECO:0000256" key="3">
    <source>
        <dbReference type="ARBA" id="ARBA00015325"/>
    </source>
</evidence>
<keyword evidence="4 13" id="KW-0813">Transport</keyword>
<evidence type="ECO:0000313" key="16">
    <source>
        <dbReference type="Proteomes" id="UP000235584"/>
    </source>
</evidence>
<feature type="transmembrane region" description="Helical" evidence="13">
    <location>
        <begin position="6"/>
        <end position="26"/>
    </location>
</feature>
<dbReference type="KEGG" id="bsto:C0V70_18905"/>
<protein>
    <recommendedName>
        <fullName evidence="3 13">Membrane protein insertase YidC</fullName>
    </recommendedName>
    <alternativeName>
        <fullName evidence="12 13">Foldase YidC</fullName>
    </alternativeName>
    <alternativeName>
        <fullName evidence="13">Membrane protein YidC</fullName>
    </alternativeName>
    <alternativeName>
        <fullName evidence="11 13">membrane integrase YidC</fullName>
    </alternativeName>
</protein>
<evidence type="ECO:0000256" key="12">
    <source>
        <dbReference type="ARBA" id="ARBA00033342"/>
    </source>
</evidence>
<reference evidence="15 16" key="1">
    <citation type="submission" date="2018-01" db="EMBL/GenBank/DDBJ databases">
        <title>Complete genome sequence of Bacteriovorax stolpii DSM12778.</title>
        <authorList>
            <person name="Tang B."/>
            <person name="Chang J."/>
        </authorList>
    </citation>
    <scope>NUCLEOTIDE SEQUENCE [LARGE SCALE GENOMIC DNA]</scope>
    <source>
        <strain evidence="15 16">DSM 12778</strain>
    </source>
</reference>
<dbReference type="GO" id="GO:0032977">
    <property type="term" value="F:membrane insertase activity"/>
    <property type="evidence" value="ECO:0007669"/>
    <property type="project" value="InterPro"/>
</dbReference>
<proteinExistence type="inferred from homology"/>
<evidence type="ECO:0000313" key="15">
    <source>
        <dbReference type="EMBL" id="AUO00139.1"/>
    </source>
</evidence>
<evidence type="ECO:0000256" key="4">
    <source>
        <dbReference type="ARBA" id="ARBA00022448"/>
    </source>
</evidence>
<evidence type="ECO:0000256" key="6">
    <source>
        <dbReference type="ARBA" id="ARBA00022692"/>
    </source>
</evidence>
<evidence type="ECO:0000256" key="7">
    <source>
        <dbReference type="ARBA" id="ARBA00022927"/>
    </source>
</evidence>
<dbReference type="PANTHER" id="PTHR12428">
    <property type="entry name" value="OXA1"/>
    <property type="match status" value="1"/>
</dbReference>
<dbReference type="PRINTS" id="PR00701">
    <property type="entry name" value="60KDINNERMP"/>
</dbReference>
<dbReference type="Pfam" id="PF02096">
    <property type="entry name" value="60KD_IMP"/>
    <property type="match status" value="1"/>
</dbReference>
<comment type="similarity">
    <text evidence="2 13">Belongs to the OXA1/ALB3/YidC family. Type 1 subfamily.</text>
</comment>
<evidence type="ECO:0000256" key="2">
    <source>
        <dbReference type="ARBA" id="ARBA00010527"/>
    </source>
</evidence>
<evidence type="ECO:0000256" key="5">
    <source>
        <dbReference type="ARBA" id="ARBA00022475"/>
    </source>
</evidence>
<dbReference type="InterPro" id="IPR047196">
    <property type="entry name" value="YidC_ALB_C"/>
</dbReference>
<dbReference type="PRINTS" id="PR01900">
    <property type="entry name" value="YIDCPROTEIN"/>
</dbReference>
<feature type="transmembrane region" description="Helical" evidence="13">
    <location>
        <begin position="311"/>
        <end position="331"/>
    </location>
</feature>